<dbReference type="GO" id="GO:0005737">
    <property type="term" value="C:cytoplasm"/>
    <property type="evidence" value="ECO:0007669"/>
    <property type="project" value="UniProtKB-SubCell"/>
</dbReference>
<dbReference type="Gene3D" id="1.25.10.10">
    <property type="entry name" value="Leucine-rich Repeat Variant"/>
    <property type="match status" value="1"/>
</dbReference>
<comment type="similarity">
    <text evidence="3">Belongs to the BRAT1 family.</text>
</comment>
<dbReference type="Proteomes" id="UP000789524">
    <property type="component" value="Unassembled WGS sequence"/>
</dbReference>
<dbReference type="GO" id="GO:0005634">
    <property type="term" value="C:nucleus"/>
    <property type="evidence" value="ECO:0007669"/>
    <property type="project" value="TreeGrafter"/>
</dbReference>
<accession>A0A8J2R7R0</accession>
<proteinExistence type="inferred from homology"/>
<comment type="caution">
    <text evidence="4">The sequence shown here is derived from an EMBL/GenBank/DDBJ whole genome shotgun (WGS) entry which is preliminary data.</text>
</comment>
<dbReference type="GO" id="GO:0006974">
    <property type="term" value="P:DNA damage response"/>
    <property type="evidence" value="ECO:0007669"/>
    <property type="project" value="InterPro"/>
</dbReference>
<dbReference type="PANTHER" id="PTHR21331:SF2">
    <property type="entry name" value="BRCA1-ASSOCIATED ATM ACTIVATOR 1"/>
    <property type="match status" value="1"/>
</dbReference>
<evidence type="ECO:0000256" key="2">
    <source>
        <dbReference type="ARBA" id="ARBA00022490"/>
    </source>
</evidence>
<dbReference type="SUPFAM" id="SSF48371">
    <property type="entry name" value="ARM repeat"/>
    <property type="match status" value="1"/>
</dbReference>
<dbReference type="GO" id="GO:0008283">
    <property type="term" value="P:cell population proliferation"/>
    <property type="evidence" value="ECO:0007669"/>
    <property type="project" value="InterPro"/>
</dbReference>
<evidence type="ECO:0000256" key="3">
    <source>
        <dbReference type="ARBA" id="ARBA00061308"/>
    </source>
</evidence>
<dbReference type="AlphaFoldDB" id="A0A8J2R7R0"/>
<keyword evidence="2" id="KW-0963">Cytoplasm</keyword>
<sequence>MDTSLIQNKVKLLFKKISEPNYVMNSYYADHFFIKINSDDPDVECLKSWPVVADLLVEALNNVENVHKTVRVFIIRLLGVVAQCEVHFAKIFAKKGEEIAKAFNEINSQSMDSSLRVAYMEVALSLTKHNSGIYWLLETGIWKEILQLCNEKRTVFVVRQTYKFASLFLWKLVDINEEASIKTVLNFILKPISEIDMINIDSMSSEYEDELCKVYVPMLQILLSVVGNAERIKTRNAMITSMIKEFNMVTFCYLIKTRIRREDVLLLVTKLLFWLSIGKTFIFKPLQLSEKFERDDFVEITITYFNTVNYLMQRRCWALVFDYCNACNLIFSSVWGNMRPAVFEIDGREVELQKQLLVICLIPSMVYISAGKTIPIDRDEVDNFIIKLLHSTCEHTARTCYALRDLLLQMDMESVTLQSVKRLTCLKDHLNNDQANLLFQSLFYVLKEFDPIDENGELKSDINYIDSEEKVQIMTYVLDILLSLVKNYNINWKESLEVICLYTVVFNILKIKNNNFSSKFVVIALNVITITVKKFLPPALSLLMESKPGSSMDELGELIYMKLNDFQWEVRDSALELLYVCTDICFIKFPPFQKQILSNNLINLATTMALNDHEFYVRVSALRCLGAGCKVASLWDHLKTQYPNIQELLVEIMNTNQEGVVRKEACNVLCEIYQSVKISPSFKSVLYENMMNAALSDFHWEVQISALKFWKIVIQSLLTAQGMLDGTFPPVTFSRQTRKIVTLDANEIKRRLTVTLEELSSIGCLTVLVKLLHDETDVEIMDSARIISTELLGILDQYNVPETLTPSNKESNTMDELQQQNISDECIENGDIMDSEPTTSSENVIESILNSDDINLLANIYKRQMNLSSEQEIKNTSHTKIVKLASPYLFVKYTRSKDFKQIIEDKRNWKDGIKSLSSLLDDVLGIYEFIEEVNTLDCY</sequence>
<dbReference type="InterPro" id="IPR038904">
    <property type="entry name" value="BRAT1"/>
</dbReference>
<protein>
    <submittedName>
        <fullName evidence="4">(African queen) hypothetical protein</fullName>
    </submittedName>
</protein>
<evidence type="ECO:0000256" key="1">
    <source>
        <dbReference type="ARBA" id="ARBA00004496"/>
    </source>
</evidence>
<name>A0A8J2R7R0_9NEOP</name>
<evidence type="ECO:0000313" key="4">
    <source>
        <dbReference type="EMBL" id="CAG9584910.1"/>
    </source>
</evidence>
<keyword evidence="5" id="KW-1185">Reference proteome</keyword>
<reference evidence="4" key="1">
    <citation type="submission" date="2021-09" db="EMBL/GenBank/DDBJ databases">
        <authorList>
            <person name="Martin H S."/>
        </authorList>
    </citation>
    <scope>NUCLEOTIDE SEQUENCE</scope>
</reference>
<dbReference type="InterPro" id="IPR016024">
    <property type="entry name" value="ARM-type_fold"/>
</dbReference>
<comment type="subcellular location">
    <subcellularLocation>
        <location evidence="1">Cytoplasm</location>
    </subcellularLocation>
</comment>
<gene>
    <name evidence="4" type="ORF">DCHRY22_LOCUS15412</name>
</gene>
<dbReference type="OrthoDB" id="10057956at2759"/>
<dbReference type="EMBL" id="CAKASE010000082">
    <property type="protein sequence ID" value="CAG9584910.1"/>
    <property type="molecule type" value="Genomic_DNA"/>
</dbReference>
<dbReference type="PANTHER" id="PTHR21331">
    <property type="entry name" value="BRCA1-ASSOCIATED ATM ACTIVATOR 1"/>
    <property type="match status" value="1"/>
</dbReference>
<evidence type="ECO:0000313" key="5">
    <source>
        <dbReference type="Proteomes" id="UP000789524"/>
    </source>
</evidence>
<organism evidence="4 5">
    <name type="scientific">Danaus chrysippus</name>
    <name type="common">African queen</name>
    <dbReference type="NCBI Taxonomy" id="151541"/>
    <lineage>
        <taxon>Eukaryota</taxon>
        <taxon>Metazoa</taxon>
        <taxon>Ecdysozoa</taxon>
        <taxon>Arthropoda</taxon>
        <taxon>Hexapoda</taxon>
        <taxon>Insecta</taxon>
        <taxon>Pterygota</taxon>
        <taxon>Neoptera</taxon>
        <taxon>Endopterygota</taxon>
        <taxon>Lepidoptera</taxon>
        <taxon>Glossata</taxon>
        <taxon>Ditrysia</taxon>
        <taxon>Papilionoidea</taxon>
        <taxon>Nymphalidae</taxon>
        <taxon>Danainae</taxon>
        <taxon>Danaini</taxon>
        <taxon>Danaina</taxon>
        <taxon>Danaus</taxon>
        <taxon>Anosia</taxon>
    </lineage>
</organism>
<dbReference type="InterPro" id="IPR011989">
    <property type="entry name" value="ARM-like"/>
</dbReference>